<dbReference type="Pfam" id="PF14103">
    <property type="entry name" value="DUF4276"/>
    <property type="match status" value="1"/>
</dbReference>
<dbReference type="InterPro" id="IPR025455">
    <property type="entry name" value="DUF4276"/>
</dbReference>
<sequence>MNRLIIVCEGETEQEFCKDVLASYFREKNIYIEYPTIKHSNGGIVPWATLKRQLINHLHEGEVSVSMLIDYYRIRDSYLFPGWEEAKQIENVYDKMKCLFCRMKNDMPEELRDRFIPYIQLHEFEGLLFSDISVFKNNFTSDELQFSELEEAVKSADTPEEINNGPATAPSVRLMKAIAGYNKVVYGACLASEIGLASIRSKCKLFDEWITLCLL</sequence>
<evidence type="ECO:0008006" key="3">
    <source>
        <dbReference type="Google" id="ProtNLM"/>
    </source>
</evidence>
<organism evidence="1 2">
    <name type="scientific">Bacteroides cellulosilyticus</name>
    <dbReference type="NCBI Taxonomy" id="246787"/>
    <lineage>
        <taxon>Bacteria</taxon>
        <taxon>Pseudomonadati</taxon>
        <taxon>Bacteroidota</taxon>
        <taxon>Bacteroidia</taxon>
        <taxon>Bacteroidales</taxon>
        <taxon>Bacteroidaceae</taxon>
        <taxon>Bacteroides</taxon>
    </lineage>
</organism>
<proteinExistence type="predicted"/>
<dbReference type="Proteomes" id="UP000061809">
    <property type="component" value="Chromosome"/>
</dbReference>
<dbReference type="RefSeq" id="WP_029427216.1">
    <property type="nucleotide sequence ID" value="NZ_CP012801.1"/>
</dbReference>
<accession>A0A0P0G0W5</accession>
<dbReference type="EMBL" id="CP012801">
    <property type="protein sequence ID" value="ALJ61184.1"/>
    <property type="molecule type" value="Genomic_DNA"/>
</dbReference>
<evidence type="ECO:0000313" key="2">
    <source>
        <dbReference type="Proteomes" id="UP000061809"/>
    </source>
</evidence>
<dbReference type="AlphaFoldDB" id="A0A0P0G0W5"/>
<dbReference type="PATRIC" id="fig|246787.4.peg.4102"/>
<protein>
    <recommendedName>
        <fullName evidence="3">DUF4276 family protein</fullName>
    </recommendedName>
</protein>
<reference evidence="1 2" key="1">
    <citation type="journal article" date="2015" name="Science">
        <title>Genetic determinants of in vivo fitness and diet responsiveness in multiple human gut Bacteroides.</title>
        <authorList>
            <person name="Wu M."/>
            <person name="McNulty N.P."/>
            <person name="Rodionov D.A."/>
            <person name="Khoroshkin M.S."/>
            <person name="Griffin N.W."/>
            <person name="Cheng J."/>
            <person name="Latreille P."/>
            <person name="Kerstetter R.A."/>
            <person name="Terrapon N."/>
            <person name="Henrissat B."/>
            <person name="Osterman A.L."/>
            <person name="Gordon J.I."/>
        </authorList>
    </citation>
    <scope>NUCLEOTIDE SEQUENCE [LARGE SCALE GENOMIC DNA]</scope>
    <source>
        <strain evidence="1 2">WH2</strain>
    </source>
</reference>
<gene>
    <name evidence="1" type="ORF">BcellWH2_03964</name>
</gene>
<dbReference type="KEGG" id="bcel:BcellWH2_03964"/>
<name>A0A0P0G0W5_9BACE</name>
<evidence type="ECO:0000313" key="1">
    <source>
        <dbReference type="EMBL" id="ALJ61184.1"/>
    </source>
</evidence>